<evidence type="ECO:0000256" key="2">
    <source>
        <dbReference type="ARBA" id="ARBA00022448"/>
    </source>
</evidence>
<feature type="transmembrane region" description="Helical" evidence="7">
    <location>
        <begin position="242"/>
        <end position="264"/>
    </location>
</feature>
<keyword evidence="3" id="KW-1003">Cell membrane</keyword>
<comment type="caution">
    <text evidence="8">The sequence shown here is derived from an EMBL/GenBank/DDBJ whole genome shotgun (WGS) entry which is preliminary data.</text>
</comment>
<dbReference type="EMBL" id="AKKV01000053">
    <property type="protein sequence ID" value="EIT83722.1"/>
    <property type="molecule type" value="Genomic_DNA"/>
</dbReference>
<comment type="subcellular location">
    <subcellularLocation>
        <location evidence="1">Cell membrane</location>
        <topology evidence="1">Multi-pass membrane protein</topology>
    </subcellularLocation>
</comment>
<dbReference type="PRINTS" id="PR01988">
    <property type="entry name" value="EXPORTERBACE"/>
</dbReference>
<keyword evidence="2" id="KW-0813">Transport</keyword>
<proteinExistence type="predicted"/>
<keyword evidence="9" id="KW-1185">Reference proteome</keyword>
<keyword evidence="4 7" id="KW-0812">Transmembrane</keyword>
<feature type="transmembrane region" description="Helical" evidence="7">
    <location>
        <begin position="270"/>
        <end position="291"/>
    </location>
</feature>
<name>I8ADS4_9BACL</name>
<dbReference type="Proteomes" id="UP000004080">
    <property type="component" value="Unassembled WGS sequence"/>
</dbReference>
<dbReference type="PATRIC" id="fig|1196324.3.peg.3946"/>
<dbReference type="GO" id="GO:0022857">
    <property type="term" value="F:transmembrane transporter activity"/>
    <property type="evidence" value="ECO:0007669"/>
    <property type="project" value="InterPro"/>
</dbReference>
<dbReference type="RefSeq" id="WP_007203948.1">
    <property type="nucleotide sequence ID" value="NZ_AKKV01000053.1"/>
</dbReference>
<feature type="transmembrane region" description="Helical" evidence="7">
    <location>
        <begin position="379"/>
        <end position="403"/>
    </location>
</feature>
<dbReference type="GO" id="GO:0005886">
    <property type="term" value="C:plasma membrane"/>
    <property type="evidence" value="ECO:0007669"/>
    <property type="project" value="UniProtKB-SubCell"/>
</dbReference>
<keyword evidence="6 7" id="KW-0472">Membrane</keyword>
<dbReference type="Gene3D" id="1.20.1250.20">
    <property type="entry name" value="MFS general substrate transporter like domains"/>
    <property type="match status" value="1"/>
</dbReference>
<evidence type="ECO:0008006" key="10">
    <source>
        <dbReference type="Google" id="ProtNLM"/>
    </source>
</evidence>
<dbReference type="SUPFAM" id="SSF103473">
    <property type="entry name" value="MFS general substrate transporter"/>
    <property type="match status" value="1"/>
</dbReference>
<feature type="transmembrane region" description="Helical" evidence="7">
    <location>
        <begin position="65"/>
        <end position="86"/>
    </location>
</feature>
<evidence type="ECO:0000256" key="1">
    <source>
        <dbReference type="ARBA" id="ARBA00004651"/>
    </source>
</evidence>
<reference evidence="8 9" key="1">
    <citation type="journal article" date="2012" name="J. Bacteriol.">
        <title>Genome of Bacillus macauensis ZFHKF-1, a Long-Chain-Forming Bacterium.</title>
        <authorList>
            <person name="Cai L."/>
            <person name="Zhang T."/>
        </authorList>
    </citation>
    <scope>NUCLEOTIDE SEQUENCE [LARGE SCALE GENOMIC DNA]</scope>
    <source>
        <strain evidence="8 9">ZFHKF-1</strain>
    </source>
</reference>
<evidence type="ECO:0000313" key="8">
    <source>
        <dbReference type="EMBL" id="EIT83722.1"/>
    </source>
</evidence>
<feature type="transmembrane region" description="Helical" evidence="7">
    <location>
        <begin position="298"/>
        <end position="320"/>
    </location>
</feature>
<dbReference type="PANTHER" id="PTHR23513:SF9">
    <property type="entry name" value="ENTEROBACTIN EXPORTER ENTS"/>
    <property type="match status" value="1"/>
</dbReference>
<protein>
    <recommendedName>
        <fullName evidence="10">Major facilitator superfamily (MFS) profile domain-containing protein</fullName>
    </recommendedName>
</protein>
<dbReference type="InterPro" id="IPR036259">
    <property type="entry name" value="MFS_trans_sf"/>
</dbReference>
<dbReference type="eggNOG" id="COG2814">
    <property type="taxonomic scope" value="Bacteria"/>
</dbReference>
<accession>I8ADS4</accession>
<keyword evidence="5 7" id="KW-1133">Transmembrane helix</keyword>
<evidence type="ECO:0000256" key="4">
    <source>
        <dbReference type="ARBA" id="ARBA00022692"/>
    </source>
</evidence>
<feature type="transmembrane region" description="Helical" evidence="7">
    <location>
        <begin position="30"/>
        <end position="53"/>
    </location>
</feature>
<dbReference type="STRING" id="1196324.A374_19420"/>
<organism evidence="8 9">
    <name type="scientific">Fictibacillus macauensis ZFHKF-1</name>
    <dbReference type="NCBI Taxonomy" id="1196324"/>
    <lineage>
        <taxon>Bacteria</taxon>
        <taxon>Bacillati</taxon>
        <taxon>Bacillota</taxon>
        <taxon>Bacilli</taxon>
        <taxon>Bacillales</taxon>
        <taxon>Fictibacillaceae</taxon>
        <taxon>Fictibacillus</taxon>
    </lineage>
</organism>
<gene>
    <name evidence="8" type="ORF">A374_19420</name>
</gene>
<sequence length="413" mass="44020">MSDSAASSPIETTEISATFKDLMALKNYRYLLLGQFVSSLGDGVYLLAVIWTMKLLTGSALQMSFVLAAEVVPLIVLGLIAGVFVDQGNQKKFMLLSDFFRGAAVVAIVVLYTFDLLAPWMLIVTAVIISSFEAFFSPAKAVAIKTIIPKPLLTRAQSLSSSIDTIIGLTAPVLAALLLAYSVTAAFVFNAVSYIASFVFIALISEKKLSQKRTEPLQLPGFFTQLKGGMKTIATISILRNLILYISAINFALAPIAILIPLIVNNPSQLATLEVVFFIGLLLGSLSINFLTKIRKIILISCGLVIIGCGLGSLALPFGFLVKSVCMGVVGVGLALCNIPLQSLFLTEVPQEVAGRASSTMSVIVQSCKPLSLLLTGSILAIVSIKIFLLLIGLFILATVGLMTMNTQLRSAK</sequence>
<dbReference type="CDD" id="cd06173">
    <property type="entry name" value="MFS_MefA_like"/>
    <property type="match status" value="1"/>
</dbReference>
<evidence type="ECO:0000256" key="3">
    <source>
        <dbReference type="ARBA" id="ARBA00022475"/>
    </source>
</evidence>
<dbReference type="InterPro" id="IPR022324">
    <property type="entry name" value="Bacilysin_exporter_BacE_put"/>
</dbReference>
<dbReference type="InterPro" id="IPR011701">
    <property type="entry name" value="MFS"/>
</dbReference>
<dbReference type="Pfam" id="PF07690">
    <property type="entry name" value="MFS_1"/>
    <property type="match status" value="1"/>
</dbReference>
<dbReference type="AlphaFoldDB" id="I8ADS4"/>
<evidence type="ECO:0000256" key="7">
    <source>
        <dbReference type="SAM" id="Phobius"/>
    </source>
</evidence>
<evidence type="ECO:0000256" key="6">
    <source>
        <dbReference type="ARBA" id="ARBA00023136"/>
    </source>
</evidence>
<evidence type="ECO:0000256" key="5">
    <source>
        <dbReference type="ARBA" id="ARBA00022989"/>
    </source>
</evidence>
<feature type="transmembrane region" description="Helical" evidence="7">
    <location>
        <begin position="187"/>
        <end position="204"/>
    </location>
</feature>
<evidence type="ECO:0000313" key="9">
    <source>
        <dbReference type="Proteomes" id="UP000004080"/>
    </source>
</evidence>
<dbReference type="PANTHER" id="PTHR23513">
    <property type="entry name" value="INTEGRAL MEMBRANE EFFLUX PROTEIN-RELATED"/>
    <property type="match status" value="1"/>
</dbReference>